<dbReference type="Pfam" id="PF25390">
    <property type="entry name" value="WD40_RLD"/>
    <property type="match status" value="1"/>
</dbReference>
<gene>
    <name evidence="17" type="ORF">X975_08022</name>
</gene>
<evidence type="ECO:0000313" key="17">
    <source>
        <dbReference type="EMBL" id="KFM76907.1"/>
    </source>
</evidence>
<reference evidence="17 18" key="1">
    <citation type="submission" date="2013-11" db="EMBL/GenBank/DDBJ databases">
        <title>Genome sequencing of Stegodyphus mimosarum.</title>
        <authorList>
            <person name="Bechsgaard J."/>
        </authorList>
    </citation>
    <scope>NUCLEOTIDE SEQUENCE [LARGE SCALE GENOMIC DNA]</scope>
</reference>
<evidence type="ECO:0000259" key="16">
    <source>
        <dbReference type="Pfam" id="PF25390"/>
    </source>
</evidence>
<dbReference type="GO" id="GO:0005737">
    <property type="term" value="C:cytoplasm"/>
    <property type="evidence" value="ECO:0007669"/>
    <property type="project" value="UniProtKB-SubCell"/>
</dbReference>
<keyword evidence="5" id="KW-0963">Cytoplasm</keyword>
<dbReference type="SUPFAM" id="SSF50985">
    <property type="entry name" value="RCC1/BLIP-II"/>
    <property type="match status" value="1"/>
</dbReference>
<dbReference type="InterPro" id="IPR009091">
    <property type="entry name" value="RCC1/BLIP-II"/>
</dbReference>
<evidence type="ECO:0000256" key="14">
    <source>
        <dbReference type="ARBA" id="ARBA00022842"/>
    </source>
</evidence>
<accession>A0A087UHR8</accession>
<dbReference type="PANTHER" id="PTHR44535">
    <property type="entry name" value="PROTEIN CBG16200"/>
    <property type="match status" value="1"/>
</dbReference>
<keyword evidence="13" id="KW-0067">ATP-binding</keyword>
<comment type="cofactor">
    <cofactor evidence="1">
        <name>Mg(2+)</name>
        <dbReference type="ChEBI" id="CHEBI:18420"/>
    </cofactor>
</comment>
<evidence type="ECO:0000256" key="15">
    <source>
        <dbReference type="PROSITE-ProRule" id="PRU00235"/>
    </source>
</evidence>
<name>A0A087UHR8_STEMI</name>
<dbReference type="AlphaFoldDB" id="A0A087UHR8"/>
<evidence type="ECO:0000256" key="6">
    <source>
        <dbReference type="ARBA" id="ARBA00022527"/>
    </source>
</evidence>
<evidence type="ECO:0000313" key="18">
    <source>
        <dbReference type="Proteomes" id="UP000054359"/>
    </source>
</evidence>
<evidence type="ECO:0000256" key="8">
    <source>
        <dbReference type="ARBA" id="ARBA00022679"/>
    </source>
</evidence>
<dbReference type="OMA" id="CNSENCL"/>
<evidence type="ECO:0000256" key="2">
    <source>
        <dbReference type="ARBA" id="ARBA00004496"/>
    </source>
</evidence>
<keyword evidence="18" id="KW-1185">Reference proteome</keyword>
<comment type="subcellular location">
    <subcellularLocation>
        <location evidence="2">Cytoplasm</location>
    </subcellularLocation>
</comment>
<dbReference type="PANTHER" id="PTHR44535:SF4">
    <property type="entry name" value="SERINE_THREONINE-PROTEIN KINASE NEK8"/>
    <property type="match status" value="1"/>
</dbReference>
<evidence type="ECO:0000256" key="12">
    <source>
        <dbReference type="ARBA" id="ARBA00022777"/>
    </source>
</evidence>
<feature type="domain" description="RCC1-like" evidence="16">
    <location>
        <begin position="8"/>
        <end position="244"/>
    </location>
</feature>
<keyword evidence="10" id="KW-0677">Repeat</keyword>
<evidence type="ECO:0000256" key="10">
    <source>
        <dbReference type="ARBA" id="ARBA00022737"/>
    </source>
</evidence>
<evidence type="ECO:0000256" key="4">
    <source>
        <dbReference type="ARBA" id="ARBA00012513"/>
    </source>
</evidence>
<keyword evidence="6" id="KW-0723">Serine/threonine-protein kinase</keyword>
<feature type="repeat" description="RCC1" evidence="15">
    <location>
        <begin position="37"/>
        <end position="88"/>
    </location>
</feature>
<organism evidence="17 18">
    <name type="scientific">Stegodyphus mimosarum</name>
    <name type="common">African social velvet spider</name>
    <dbReference type="NCBI Taxonomy" id="407821"/>
    <lineage>
        <taxon>Eukaryota</taxon>
        <taxon>Metazoa</taxon>
        <taxon>Ecdysozoa</taxon>
        <taxon>Arthropoda</taxon>
        <taxon>Chelicerata</taxon>
        <taxon>Arachnida</taxon>
        <taxon>Araneae</taxon>
        <taxon>Araneomorphae</taxon>
        <taxon>Entelegynae</taxon>
        <taxon>Eresoidea</taxon>
        <taxon>Eresidae</taxon>
        <taxon>Stegodyphus</taxon>
    </lineage>
</organism>
<dbReference type="GO" id="GO:0046872">
    <property type="term" value="F:metal ion binding"/>
    <property type="evidence" value="ECO:0007669"/>
    <property type="project" value="UniProtKB-KW"/>
</dbReference>
<keyword evidence="11" id="KW-0547">Nucleotide-binding</keyword>
<dbReference type="InterPro" id="IPR058923">
    <property type="entry name" value="RCC1-like_dom"/>
</dbReference>
<comment type="similarity">
    <text evidence="3">Belongs to the protein kinase superfamily. NEK Ser/Thr protein kinase family. NIMA subfamily.</text>
</comment>
<dbReference type="PROSITE" id="PS50012">
    <property type="entry name" value="RCC1_3"/>
    <property type="match status" value="3"/>
</dbReference>
<evidence type="ECO:0000256" key="13">
    <source>
        <dbReference type="ARBA" id="ARBA00022840"/>
    </source>
</evidence>
<dbReference type="PROSITE" id="PS00626">
    <property type="entry name" value="RCC1_2"/>
    <property type="match status" value="1"/>
</dbReference>
<dbReference type="OrthoDB" id="6416565at2759"/>
<dbReference type="EMBL" id="KK119852">
    <property type="protein sequence ID" value="KFM76907.1"/>
    <property type="molecule type" value="Genomic_DNA"/>
</dbReference>
<feature type="repeat" description="RCC1" evidence="15">
    <location>
        <begin position="148"/>
        <end position="200"/>
    </location>
</feature>
<evidence type="ECO:0000256" key="9">
    <source>
        <dbReference type="ARBA" id="ARBA00022723"/>
    </source>
</evidence>
<evidence type="ECO:0000256" key="3">
    <source>
        <dbReference type="ARBA" id="ARBA00010886"/>
    </source>
</evidence>
<dbReference type="GO" id="GO:0005524">
    <property type="term" value="F:ATP binding"/>
    <property type="evidence" value="ECO:0007669"/>
    <property type="project" value="UniProtKB-KW"/>
</dbReference>
<dbReference type="Proteomes" id="UP000054359">
    <property type="component" value="Unassembled WGS sequence"/>
</dbReference>
<dbReference type="InterPro" id="IPR051997">
    <property type="entry name" value="STK_NEK"/>
</dbReference>
<keyword evidence="14" id="KW-0460">Magnesium</keyword>
<dbReference type="Gene3D" id="2.130.10.30">
    <property type="entry name" value="Regulator of chromosome condensation 1/beta-lactamase-inhibitor protein II"/>
    <property type="match status" value="1"/>
</dbReference>
<evidence type="ECO:0000256" key="7">
    <source>
        <dbReference type="ARBA" id="ARBA00022553"/>
    </source>
</evidence>
<keyword evidence="9" id="KW-0479">Metal-binding</keyword>
<keyword evidence="12 17" id="KW-0418">Kinase</keyword>
<dbReference type="EC" id="2.7.11.1" evidence="4"/>
<evidence type="ECO:0000256" key="1">
    <source>
        <dbReference type="ARBA" id="ARBA00001946"/>
    </source>
</evidence>
<sequence>MSRKDILQPRILAALFSYNIKSIACGPRHVLALSDENDVFAWGYNTHGCLGLKKAEFQIYPLLVNISSKSKLEKVFCGVDCSFLITDDKSLLACGNNRHNKLGMDSGEGYQVEEVREFTQIESEPLSECRIVSISAGKSHTLFLCENGEVFSVGSNHYFQLGCGKSGLDYSLPQRIEKLENFNIIQVACCDFYSMAVSEDNYLFCWGKYPSCLEEKKDSEFCDVEIPSFFKEKIVTFVSCNSENCLVIGEHRCSSK</sequence>
<evidence type="ECO:0000256" key="11">
    <source>
        <dbReference type="ARBA" id="ARBA00022741"/>
    </source>
</evidence>
<keyword evidence="8" id="KW-0808">Transferase</keyword>
<evidence type="ECO:0000256" key="5">
    <source>
        <dbReference type="ARBA" id="ARBA00022490"/>
    </source>
</evidence>
<dbReference type="GO" id="GO:0004674">
    <property type="term" value="F:protein serine/threonine kinase activity"/>
    <property type="evidence" value="ECO:0007669"/>
    <property type="project" value="UniProtKB-KW"/>
</dbReference>
<dbReference type="InterPro" id="IPR000408">
    <property type="entry name" value="Reg_chr_condens"/>
</dbReference>
<feature type="non-terminal residue" evidence="17">
    <location>
        <position position="256"/>
    </location>
</feature>
<keyword evidence="7" id="KW-0597">Phosphoprotein</keyword>
<dbReference type="PRINTS" id="PR00633">
    <property type="entry name" value="RCCNDNSATION"/>
</dbReference>
<dbReference type="STRING" id="407821.A0A087UHR8"/>
<feature type="repeat" description="RCC1" evidence="15">
    <location>
        <begin position="89"/>
        <end position="147"/>
    </location>
</feature>
<proteinExistence type="inferred from homology"/>
<protein>
    <recommendedName>
        <fullName evidence="4">non-specific serine/threonine protein kinase</fullName>
        <ecNumber evidence="4">2.7.11.1</ecNumber>
    </recommendedName>
</protein>